<dbReference type="PROSITE" id="PS51257">
    <property type="entry name" value="PROKAR_LIPOPROTEIN"/>
    <property type="match status" value="1"/>
</dbReference>
<dbReference type="Proteomes" id="UP000482578">
    <property type="component" value="Unassembled WGS sequence"/>
</dbReference>
<keyword evidence="1" id="KW-1133">Transmembrane helix</keyword>
<keyword evidence="3" id="KW-1185">Reference proteome</keyword>
<gene>
    <name evidence="2" type="ORF">GZH52_06730</name>
</gene>
<comment type="caution">
    <text evidence="2">The sequence shown here is derived from an EMBL/GenBank/DDBJ whole genome shotgun (WGS) entry which is preliminary data.</text>
</comment>
<accession>A0A6B2KQH6</accession>
<dbReference type="EMBL" id="JAAGAA010000005">
    <property type="protein sequence ID" value="NDV12492.1"/>
    <property type="molecule type" value="Genomic_DNA"/>
</dbReference>
<evidence type="ECO:0000313" key="3">
    <source>
        <dbReference type="Proteomes" id="UP000482578"/>
    </source>
</evidence>
<keyword evidence="1" id="KW-0812">Transmembrane</keyword>
<organism evidence="2 3">
    <name type="scientific">Crenobacter caeni</name>
    <dbReference type="NCBI Taxonomy" id="2705474"/>
    <lineage>
        <taxon>Bacteria</taxon>
        <taxon>Pseudomonadati</taxon>
        <taxon>Pseudomonadota</taxon>
        <taxon>Betaproteobacteria</taxon>
        <taxon>Neisseriales</taxon>
        <taxon>Neisseriaceae</taxon>
        <taxon>Crenobacter</taxon>
    </lineage>
</organism>
<evidence type="ECO:0000256" key="1">
    <source>
        <dbReference type="SAM" id="Phobius"/>
    </source>
</evidence>
<evidence type="ECO:0000313" key="2">
    <source>
        <dbReference type="EMBL" id="NDV12492.1"/>
    </source>
</evidence>
<proteinExistence type="predicted"/>
<name>A0A6B2KQH6_9NEIS</name>
<dbReference type="AlphaFoldDB" id="A0A6B2KQH6"/>
<protein>
    <submittedName>
        <fullName evidence="2">Uncharacterized protein</fullName>
    </submittedName>
</protein>
<reference evidence="2 3" key="1">
    <citation type="submission" date="2020-02" db="EMBL/GenBank/DDBJ databases">
        <authorList>
            <person name="Yang Z."/>
        </authorList>
    </citation>
    <scope>NUCLEOTIDE SEQUENCE [LARGE SCALE GENOMIC DNA]</scope>
    <source>
        <strain evidence="2 3">HX-7-9</strain>
    </source>
</reference>
<dbReference type="RefSeq" id="WP_163315725.1">
    <property type="nucleotide sequence ID" value="NZ_JAAGAA010000005.1"/>
</dbReference>
<sequence length="69" mass="7944">MTKYILGIALVAALVACGLLFRRWKRAKSRYYAEYIYPKSGADLSSDYDPAVEQFYRVNITRRFPSSGE</sequence>
<feature type="transmembrane region" description="Helical" evidence="1">
    <location>
        <begin position="6"/>
        <end position="24"/>
    </location>
</feature>
<keyword evidence="1" id="KW-0472">Membrane</keyword>